<sequence length="535" mass="57104">MLPNLPPLRRPGLDTDYTLYLVTDSSEAILGNKDLVDVVEKAIKGGVGIVQYREKNLETRAMLTMAIKLKQLCHQYNVKFIVNDRVDIAFIAGADGVHLGQDDMGIKDARKILGERAIIGISCTTVEEALEAVENGANYLGIGAVYATSTKTNVSGIIGISGVRNIISKVRQTSKHPRHVPCVAIGGLNTTNVQLLRYKSHAVDGYLEGIAVVSAIIGSEDATVAAKNLKSMFVEAPPWNQLSQYNDCGHTLEKNDIVSRLAQIAKKTVEIKPVSHNMTNIVVANFAANVIIAAGSSPIMSMAPEEAAELASLGGGLVVNLGSAIPGNLSIFMTAVQAYNKLGGPVLLDPVAVGATNMRYNMVSTLLNMGHFDIIKGNTSEIQALASGFQGNQKGVDSVDDAESEQVDKAALVSSLARHEHCIVLMTGKTDYLSDGTTTYSIDNGVENLNSVTGTGCALGSLIVAFVAVHRENKLLATLAAVLFYEIAAELAQEDPVCKGPGHFIPCFLDALRHICGDCKAKNMQWLSRAKFEKI</sequence>
<evidence type="ECO:0000313" key="20">
    <source>
        <dbReference type="Proteomes" id="UP000664169"/>
    </source>
</evidence>
<evidence type="ECO:0000256" key="7">
    <source>
        <dbReference type="ARBA" id="ARBA00022723"/>
    </source>
</evidence>
<dbReference type="InterPro" id="IPR013785">
    <property type="entry name" value="Aldolase_TIM"/>
</dbReference>
<dbReference type="CDD" id="cd01170">
    <property type="entry name" value="THZ_kinase"/>
    <property type="match status" value="1"/>
</dbReference>
<dbReference type="Pfam" id="PF02110">
    <property type="entry name" value="HK"/>
    <property type="match status" value="1"/>
</dbReference>
<proteinExistence type="inferred from homology"/>
<dbReference type="InterPro" id="IPR029056">
    <property type="entry name" value="Ribokinase-like"/>
</dbReference>
<feature type="domain" description="Thiamine phosphate synthase/TenI" evidence="18">
    <location>
        <begin position="19"/>
        <end position="216"/>
    </location>
</feature>
<keyword evidence="12" id="KW-0784">Thiamine biosynthesis</keyword>
<dbReference type="PANTHER" id="PTHR20857">
    <property type="entry name" value="THIAMINE-PHOSPHATE PYROPHOSPHORYLASE"/>
    <property type="match status" value="1"/>
</dbReference>
<dbReference type="EMBL" id="CAJPDQ010000002">
    <property type="protein sequence ID" value="CAF9905386.1"/>
    <property type="molecule type" value="Genomic_DNA"/>
</dbReference>
<dbReference type="GO" id="GO:0005524">
    <property type="term" value="F:ATP binding"/>
    <property type="evidence" value="ECO:0007669"/>
    <property type="project" value="UniProtKB-KW"/>
</dbReference>
<dbReference type="GO" id="GO:0004789">
    <property type="term" value="F:thiamine-phosphate diphosphorylase activity"/>
    <property type="evidence" value="ECO:0007669"/>
    <property type="project" value="UniProtKB-EC"/>
</dbReference>
<keyword evidence="6" id="KW-0808">Transferase</keyword>
<keyword evidence="20" id="KW-1185">Reference proteome</keyword>
<evidence type="ECO:0000256" key="3">
    <source>
        <dbReference type="ARBA" id="ARBA00003814"/>
    </source>
</evidence>
<comment type="catalytic activity">
    <reaction evidence="14">
        <text>2-(2-carboxy-4-methylthiazol-5-yl)ethyl phosphate + 4-amino-2-methyl-5-(diphosphooxymethyl)pyrimidine + 2 H(+) = thiamine phosphate + CO2 + diphosphate</text>
        <dbReference type="Rhea" id="RHEA:47848"/>
        <dbReference type="ChEBI" id="CHEBI:15378"/>
        <dbReference type="ChEBI" id="CHEBI:16526"/>
        <dbReference type="ChEBI" id="CHEBI:33019"/>
        <dbReference type="ChEBI" id="CHEBI:37575"/>
        <dbReference type="ChEBI" id="CHEBI:57841"/>
        <dbReference type="ChEBI" id="CHEBI:62890"/>
        <dbReference type="EC" id="2.5.1.3"/>
    </reaction>
</comment>
<comment type="cofactor">
    <cofactor evidence="2">
        <name>Mg(2+)</name>
        <dbReference type="ChEBI" id="CHEBI:18420"/>
    </cofactor>
</comment>
<evidence type="ECO:0000259" key="18">
    <source>
        <dbReference type="Pfam" id="PF02581"/>
    </source>
</evidence>
<dbReference type="GO" id="GO:0005737">
    <property type="term" value="C:cytoplasm"/>
    <property type="evidence" value="ECO:0007669"/>
    <property type="project" value="TreeGrafter"/>
</dbReference>
<keyword evidence="8" id="KW-0547">Nucleotide-binding</keyword>
<dbReference type="InterPro" id="IPR034291">
    <property type="entry name" value="TMP_synthase"/>
</dbReference>
<keyword evidence="11" id="KW-0460">Magnesium</keyword>
<evidence type="ECO:0000256" key="14">
    <source>
        <dbReference type="ARBA" id="ARBA00047851"/>
    </source>
</evidence>
<dbReference type="SUPFAM" id="SSF51391">
    <property type="entry name" value="Thiamin phosphate synthase"/>
    <property type="match status" value="1"/>
</dbReference>
<dbReference type="OrthoDB" id="4994at2759"/>
<dbReference type="GO" id="GO:0009228">
    <property type="term" value="P:thiamine biosynthetic process"/>
    <property type="evidence" value="ECO:0007669"/>
    <property type="project" value="UniProtKB-KW"/>
</dbReference>
<dbReference type="InterPro" id="IPR000417">
    <property type="entry name" value="Hyethyz_kinase"/>
</dbReference>
<keyword evidence="9" id="KW-0418">Kinase</keyword>
<comment type="similarity">
    <text evidence="17">In the N-terminal section; belongs to the thiamine-phosphate synthase family.</text>
</comment>
<comment type="function">
    <text evidence="3">Condenses 4-methyl-5-(beta-hydroxyethyl)thiazole monophosphate (THZ-P) and 2-methyl-4-amino-5-hydroxymethyl pyrimidine pyrophosphate (HMP-PP) to form thiamine monophosphate (TMP).</text>
</comment>
<dbReference type="NCBIfam" id="NF006830">
    <property type="entry name" value="PRK09355.1"/>
    <property type="match status" value="1"/>
</dbReference>
<comment type="similarity">
    <text evidence="16">In the C-terminal section; belongs to the Thz kinase family.</text>
</comment>
<gene>
    <name evidence="19" type="ORF">GOMPHAMPRED_003142</name>
</gene>
<evidence type="ECO:0000256" key="6">
    <source>
        <dbReference type="ARBA" id="ARBA00022679"/>
    </source>
</evidence>
<dbReference type="SUPFAM" id="SSF53613">
    <property type="entry name" value="Ribokinase-like"/>
    <property type="match status" value="1"/>
</dbReference>
<dbReference type="HAMAP" id="MF_00228">
    <property type="entry name" value="Thz_kinase"/>
    <property type="match status" value="1"/>
</dbReference>
<dbReference type="UniPathway" id="UPA00060">
    <property type="reaction ID" value="UER00139"/>
</dbReference>
<dbReference type="PANTHER" id="PTHR20857:SF23">
    <property type="entry name" value="THIAMINE BIOSYNTHETIC BIFUNCTIONAL ENZYME"/>
    <property type="match status" value="1"/>
</dbReference>
<evidence type="ECO:0000256" key="12">
    <source>
        <dbReference type="ARBA" id="ARBA00022977"/>
    </source>
</evidence>
<dbReference type="Pfam" id="PF02581">
    <property type="entry name" value="TMP-TENI"/>
    <property type="match status" value="1"/>
</dbReference>
<organism evidence="19 20">
    <name type="scientific">Gomphillus americanus</name>
    <dbReference type="NCBI Taxonomy" id="1940652"/>
    <lineage>
        <taxon>Eukaryota</taxon>
        <taxon>Fungi</taxon>
        <taxon>Dikarya</taxon>
        <taxon>Ascomycota</taxon>
        <taxon>Pezizomycotina</taxon>
        <taxon>Lecanoromycetes</taxon>
        <taxon>OSLEUM clade</taxon>
        <taxon>Ostropomycetidae</taxon>
        <taxon>Ostropales</taxon>
        <taxon>Graphidaceae</taxon>
        <taxon>Gomphilloideae</taxon>
        <taxon>Gomphillus</taxon>
    </lineage>
</organism>
<comment type="pathway">
    <text evidence="5">Cofactor biosynthesis; thiamine diphosphate biosynthesis; thiamine phosphate from 4-amino-2-methyl-5-diphosphomethylpyrimidine and 4-methyl-5-(2-phosphoethyl)-thiazole: step 1/1.</text>
</comment>
<dbReference type="InterPro" id="IPR022998">
    <property type="entry name" value="ThiamineP_synth_TenI"/>
</dbReference>
<reference evidence="19" key="1">
    <citation type="submission" date="2021-03" db="EMBL/GenBank/DDBJ databases">
        <authorList>
            <person name="Tagirdzhanova G."/>
        </authorList>
    </citation>
    <scope>NUCLEOTIDE SEQUENCE</scope>
</reference>
<dbReference type="Gene3D" id="3.40.1190.20">
    <property type="match status" value="1"/>
</dbReference>
<evidence type="ECO:0000256" key="8">
    <source>
        <dbReference type="ARBA" id="ARBA00022741"/>
    </source>
</evidence>
<comment type="pathway">
    <text evidence="4">Cofactor biosynthesis; thiamine diphosphate biosynthesis; 4-methyl-5-(2-phosphoethyl)-thiazole from 5-(2-hydroxyethyl)-4-methylthiazole: step 1/1.</text>
</comment>
<dbReference type="PRINTS" id="PR01099">
    <property type="entry name" value="HYETHTZKNASE"/>
</dbReference>
<dbReference type="GO" id="GO:0009229">
    <property type="term" value="P:thiamine diphosphate biosynthetic process"/>
    <property type="evidence" value="ECO:0007669"/>
    <property type="project" value="UniProtKB-UniPathway"/>
</dbReference>
<keyword evidence="10" id="KW-0067">ATP-binding</keyword>
<dbReference type="Proteomes" id="UP000664169">
    <property type="component" value="Unassembled WGS sequence"/>
</dbReference>
<evidence type="ECO:0000256" key="1">
    <source>
        <dbReference type="ARBA" id="ARBA00001771"/>
    </source>
</evidence>
<dbReference type="NCBIfam" id="TIGR00693">
    <property type="entry name" value="thiE"/>
    <property type="match status" value="1"/>
</dbReference>
<dbReference type="FunFam" id="3.20.20.70:FF:000104">
    <property type="entry name" value="Thiamine biosynthetic bifunctional enzyme"/>
    <property type="match status" value="1"/>
</dbReference>
<evidence type="ECO:0000256" key="13">
    <source>
        <dbReference type="ARBA" id="ARBA00047334"/>
    </source>
</evidence>
<evidence type="ECO:0000256" key="16">
    <source>
        <dbReference type="ARBA" id="ARBA00061146"/>
    </source>
</evidence>
<dbReference type="HAMAP" id="MF_00097">
    <property type="entry name" value="TMP_synthase"/>
    <property type="match status" value="1"/>
</dbReference>
<comment type="caution">
    <text evidence="19">The sequence shown here is derived from an EMBL/GenBank/DDBJ whole genome shotgun (WGS) entry which is preliminary data.</text>
</comment>
<dbReference type="CDD" id="cd00564">
    <property type="entry name" value="TMP_TenI"/>
    <property type="match status" value="1"/>
</dbReference>
<dbReference type="GO" id="GO:0004417">
    <property type="term" value="F:hydroxyethylthiazole kinase activity"/>
    <property type="evidence" value="ECO:0007669"/>
    <property type="project" value="UniProtKB-EC"/>
</dbReference>
<evidence type="ECO:0000256" key="10">
    <source>
        <dbReference type="ARBA" id="ARBA00022840"/>
    </source>
</evidence>
<dbReference type="GO" id="GO:0000287">
    <property type="term" value="F:magnesium ion binding"/>
    <property type="evidence" value="ECO:0007669"/>
    <property type="project" value="InterPro"/>
</dbReference>
<comment type="catalytic activity">
    <reaction evidence="1">
        <text>5-(2-hydroxyethyl)-4-methylthiazole + ATP = 4-methyl-5-(2-phosphooxyethyl)-thiazole + ADP + H(+)</text>
        <dbReference type="Rhea" id="RHEA:24212"/>
        <dbReference type="ChEBI" id="CHEBI:15378"/>
        <dbReference type="ChEBI" id="CHEBI:17957"/>
        <dbReference type="ChEBI" id="CHEBI:30616"/>
        <dbReference type="ChEBI" id="CHEBI:58296"/>
        <dbReference type="ChEBI" id="CHEBI:456216"/>
        <dbReference type="EC" id="2.7.1.50"/>
    </reaction>
</comment>
<comment type="catalytic activity">
    <reaction evidence="15">
        <text>2-[(2R,5Z)-2-carboxy-4-methylthiazol-5(2H)-ylidene]ethyl phosphate + 4-amino-2-methyl-5-(diphosphooxymethyl)pyrimidine + 2 H(+) = thiamine phosphate + CO2 + diphosphate</text>
        <dbReference type="Rhea" id="RHEA:47844"/>
        <dbReference type="ChEBI" id="CHEBI:15378"/>
        <dbReference type="ChEBI" id="CHEBI:16526"/>
        <dbReference type="ChEBI" id="CHEBI:33019"/>
        <dbReference type="ChEBI" id="CHEBI:37575"/>
        <dbReference type="ChEBI" id="CHEBI:57841"/>
        <dbReference type="ChEBI" id="CHEBI:62899"/>
        <dbReference type="EC" id="2.5.1.3"/>
    </reaction>
</comment>
<evidence type="ECO:0000256" key="2">
    <source>
        <dbReference type="ARBA" id="ARBA00001946"/>
    </source>
</evidence>
<keyword evidence="7" id="KW-0479">Metal-binding</keyword>
<protein>
    <recommendedName>
        <fullName evidence="18">Thiamine phosphate synthase/TenI domain-containing protein</fullName>
    </recommendedName>
</protein>
<accession>A0A8H3EEM0</accession>
<evidence type="ECO:0000256" key="11">
    <source>
        <dbReference type="ARBA" id="ARBA00022842"/>
    </source>
</evidence>
<name>A0A8H3EEM0_9LECA</name>
<comment type="catalytic activity">
    <reaction evidence="13">
        <text>4-methyl-5-(2-phosphooxyethyl)-thiazole + 4-amino-2-methyl-5-(diphosphooxymethyl)pyrimidine + H(+) = thiamine phosphate + diphosphate</text>
        <dbReference type="Rhea" id="RHEA:22328"/>
        <dbReference type="ChEBI" id="CHEBI:15378"/>
        <dbReference type="ChEBI" id="CHEBI:33019"/>
        <dbReference type="ChEBI" id="CHEBI:37575"/>
        <dbReference type="ChEBI" id="CHEBI:57841"/>
        <dbReference type="ChEBI" id="CHEBI:58296"/>
        <dbReference type="EC" id="2.5.1.3"/>
    </reaction>
</comment>
<dbReference type="InterPro" id="IPR036206">
    <property type="entry name" value="ThiamineP_synth_sf"/>
</dbReference>
<evidence type="ECO:0000256" key="9">
    <source>
        <dbReference type="ARBA" id="ARBA00022777"/>
    </source>
</evidence>
<evidence type="ECO:0000313" key="19">
    <source>
        <dbReference type="EMBL" id="CAF9905386.1"/>
    </source>
</evidence>
<dbReference type="AlphaFoldDB" id="A0A8H3EEM0"/>
<evidence type="ECO:0000256" key="15">
    <source>
        <dbReference type="ARBA" id="ARBA00047883"/>
    </source>
</evidence>
<evidence type="ECO:0000256" key="5">
    <source>
        <dbReference type="ARBA" id="ARBA00005165"/>
    </source>
</evidence>
<evidence type="ECO:0000256" key="17">
    <source>
        <dbReference type="ARBA" id="ARBA00061283"/>
    </source>
</evidence>
<evidence type="ECO:0000256" key="4">
    <source>
        <dbReference type="ARBA" id="ARBA00004868"/>
    </source>
</evidence>
<dbReference type="Gene3D" id="3.20.20.70">
    <property type="entry name" value="Aldolase class I"/>
    <property type="match status" value="1"/>
</dbReference>